<evidence type="ECO:0000313" key="10">
    <source>
        <dbReference type="Proteomes" id="UP000887226"/>
    </source>
</evidence>
<dbReference type="PANTHER" id="PTHR28184:SF1">
    <property type="entry name" value="LARGE RIBOSOMAL SUBUNIT PROTEIN ML67"/>
    <property type="match status" value="1"/>
</dbReference>
<proteinExistence type="inferred from homology"/>
<reference evidence="9" key="1">
    <citation type="journal article" date="2021" name="IMA Fungus">
        <title>Genomic characterization of three marine fungi, including Emericellopsis atlantica sp. nov. with signatures of a generalist lifestyle and marine biomass degradation.</title>
        <authorList>
            <person name="Hagestad O.C."/>
            <person name="Hou L."/>
            <person name="Andersen J.H."/>
            <person name="Hansen E.H."/>
            <person name="Altermark B."/>
            <person name="Li C."/>
            <person name="Kuhnert E."/>
            <person name="Cox R.J."/>
            <person name="Crous P.W."/>
            <person name="Spatafora J.W."/>
            <person name="Lail K."/>
            <person name="Amirebrahimi M."/>
            <person name="Lipzen A."/>
            <person name="Pangilinan J."/>
            <person name="Andreopoulos W."/>
            <person name="Hayes R.D."/>
            <person name="Ng V."/>
            <person name="Grigoriev I.V."/>
            <person name="Jackson S.A."/>
            <person name="Sutton T.D.S."/>
            <person name="Dobson A.D.W."/>
            <person name="Rama T."/>
        </authorList>
    </citation>
    <scope>NUCLEOTIDE SEQUENCE</scope>
    <source>
        <strain evidence="9">TRa3180A</strain>
    </source>
</reference>
<comment type="caution">
    <text evidence="9">The sequence shown here is derived from an EMBL/GenBank/DDBJ whole genome shotgun (WGS) entry which is preliminary data.</text>
</comment>
<comment type="similarity">
    <text evidence="2">Belongs to the mitochondrion-specific ribosomal protein mL67 family.</text>
</comment>
<dbReference type="Pfam" id="PF12829">
    <property type="entry name" value="Mhr1"/>
    <property type="match status" value="1"/>
</dbReference>
<dbReference type="OrthoDB" id="5333655at2759"/>
<gene>
    <name evidence="9" type="ORF">BJ878DRAFT_417345</name>
</gene>
<evidence type="ECO:0000256" key="4">
    <source>
        <dbReference type="ARBA" id="ARBA00023015"/>
    </source>
</evidence>
<keyword evidence="3" id="KW-0689">Ribosomal protein</keyword>
<keyword evidence="5" id="KW-0496">Mitochondrion</keyword>
<protein>
    <recommendedName>
        <fullName evidence="8">Large ribosomal subunit protein mL67</fullName>
    </recommendedName>
</protein>
<evidence type="ECO:0000256" key="7">
    <source>
        <dbReference type="ARBA" id="ARBA00023274"/>
    </source>
</evidence>
<dbReference type="EMBL" id="MU253811">
    <property type="protein sequence ID" value="KAG9246266.1"/>
    <property type="molecule type" value="Genomic_DNA"/>
</dbReference>
<evidence type="ECO:0000256" key="6">
    <source>
        <dbReference type="ARBA" id="ARBA00023163"/>
    </source>
</evidence>
<keyword evidence="6" id="KW-0804">Transcription</keyword>
<dbReference type="GO" id="GO:0000150">
    <property type="term" value="F:DNA strand exchange activity"/>
    <property type="evidence" value="ECO:0007669"/>
    <property type="project" value="InterPro"/>
</dbReference>
<sequence length="254" mass="28934">MGLCLPRHIPFNSTSIRYKSSKIKHHTVDPPGHGEKIYVFTHLQTKQVVYSLSRVLNNSAALAQIPYNGKKTVPRALRKDLWMPLAKICFSPGAGRTGLSAFQKLREYKRLHELQWGDEIALTEDGIPEKRNVRGRKIQNQKANSIADIAAVLSKIGTTEGAQIGLKGGFRNIEDQKAWIEEQAENTAQHMKTHHDATEEQMVELKAKRRRELEKKFEAENGEEVLTMVEVQWKDLNDAEFAEKWSENVVHDTL</sequence>
<dbReference type="Proteomes" id="UP000887226">
    <property type="component" value="Unassembled WGS sequence"/>
</dbReference>
<evidence type="ECO:0000256" key="1">
    <source>
        <dbReference type="ARBA" id="ARBA00004173"/>
    </source>
</evidence>
<keyword evidence="10" id="KW-1185">Reference proteome</keyword>
<accession>A0A9P7Z6N6</accession>
<keyword evidence="7" id="KW-0687">Ribonucleoprotein</keyword>
<evidence type="ECO:0000313" key="9">
    <source>
        <dbReference type="EMBL" id="KAG9246266.1"/>
    </source>
</evidence>
<keyword evidence="4" id="KW-0805">Transcription regulation</keyword>
<dbReference type="GO" id="GO:0003697">
    <property type="term" value="F:single-stranded DNA binding"/>
    <property type="evidence" value="ECO:0007669"/>
    <property type="project" value="InterPro"/>
</dbReference>
<evidence type="ECO:0000256" key="2">
    <source>
        <dbReference type="ARBA" id="ARBA00010741"/>
    </source>
</evidence>
<dbReference type="GO" id="GO:1990904">
    <property type="term" value="C:ribonucleoprotein complex"/>
    <property type="evidence" value="ECO:0007669"/>
    <property type="project" value="UniProtKB-KW"/>
</dbReference>
<dbReference type="AlphaFoldDB" id="A0A9P7Z6N6"/>
<dbReference type="InterPro" id="IPR024629">
    <property type="entry name" value="Ribosomal_mL67"/>
</dbReference>
<dbReference type="GO" id="GO:0005739">
    <property type="term" value="C:mitochondrion"/>
    <property type="evidence" value="ECO:0007669"/>
    <property type="project" value="UniProtKB-SubCell"/>
</dbReference>
<evidence type="ECO:0000256" key="3">
    <source>
        <dbReference type="ARBA" id="ARBA00022980"/>
    </source>
</evidence>
<comment type="subcellular location">
    <subcellularLocation>
        <location evidence="1">Mitochondrion</location>
    </subcellularLocation>
</comment>
<feature type="non-terminal residue" evidence="9">
    <location>
        <position position="254"/>
    </location>
</feature>
<dbReference type="GO" id="GO:0003735">
    <property type="term" value="F:structural constituent of ribosome"/>
    <property type="evidence" value="ECO:0007669"/>
    <property type="project" value="TreeGrafter"/>
</dbReference>
<dbReference type="GO" id="GO:0005840">
    <property type="term" value="C:ribosome"/>
    <property type="evidence" value="ECO:0007669"/>
    <property type="project" value="UniProtKB-KW"/>
</dbReference>
<evidence type="ECO:0000256" key="5">
    <source>
        <dbReference type="ARBA" id="ARBA00023128"/>
    </source>
</evidence>
<evidence type="ECO:0000256" key="8">
    <source>
        <dbReference type="ARBA" id="ARBA00035185"/>
    </source>
</evidence>
<name>A0A9P7Z6N6_9HELO</name>
<dbReference type="PANTHER" id="PTHR28184">
    <property type="entry name" value="MITOCHONDRIAL HOMOLOGOUS RECOMBINATION PROTEIN 1"/>
    <property type="match status" value="1"/>
</dbReference>
<organism evidence="9 10">
    <name type="scientific">Calycina marina</name>
    <dbReference type="NCBI Taxonomy" id="1763456"/>
    <lineage>
        <taxon>Eukaryota</taxon>
        <taxon>Fungi</taxon>
        <taxon>Dikarya</taxon>
        <taxon>Ascomycota</taxon>
        <taxon>Pezizomycotina</taxon>
        <taxon>Leotiomycetes</taxon>
        <taxon>Helotiales</taxon>
        <taxon>Pezizellaceae</taxon>
        <taxon>Calycina</taxon>
    </lineage>
</organism>